<dbReference type="Pfam" id="PF04073">
    <property type="entry name" value="tRNA_edit"/>
    <property type="match status" value="1"/>
</dbReference>
<organism evidence="6 7">
    <name type="scientific">Nostocoides jenkinsii Ben 74</name>
    <dbReference type="NCBI Taxonomy" id="1193518"/>
    <lineage>
        <taxon>Bacteria</taxon>
        <taxon>Bacillati</taxon>
        <taxon>Actinomycetota</taxon>
        <taxon>Actinomycetes</taxon>
        <taxon>Micrococcales</taxon>
        <taxon>Intrasporangiaceae</taxon>
        <taxon>Nostocoides</taxon>
    </lineage>
</organism>
<dbReference type="CDD" id="cd00002">
    <property type="entry name" value="YbaK_deacylase"/>
    <property type="match status" value="1"/>
</dbReference>
<evidence type="ECO:0000256" key="4">
    <source>
        <dbReference type="PIRNR" id="PIRNR006181"/>
    </source>
</evidence>
<comment type="caution">
    <text evidence="6">The sequence shown here is derived from an EMBL/GenBank/DDBJ whole genome shotgun (WGS) entry which is preliminary data.</text>
</comment>
<evidence type="ECO:0000256" key="2">
    <source>
        <dbReference type="ARBA" id="ARBA00022917"/>
    </source>
</evidence>
<evidence type="ECO:0000259" key="5">
    <source>
        <dbReference type="Pfam" id="PF04073"/>
    </source>
</evidence>
<dbReference type="STRING" id="1193518.BN13_30053"/>
<dbReference type="SUPFAM" id="SSF55826">
    <property type="entry name" value="YbaK/ProRS associated domain"/>
    <property type="match status" value="1"/>
</dbReference>
<evidence type="ECO:0000256" key="1">
    <source>
        <dbReference type="ARBA" id="ARBA00009798"/>
    </source>
</evidence>
<evidence type="ECO:0000256" key="3">
    <source>
        <dbReference type="ARBA" id="ARBA00023239"/>
    </source>
</evidence>
<reference evidence="6 7" key="1">
    <citation type="journal article" date="2013" name="ISME J.">
        <title>A metabolic model for members of the genus Tetrasphaera involved in enhanced biological phosphorus removal.</title>
        <authorList>
            <person name="Kristiansen R."/>
            <person name="Nguyen H.T.T."/>
            <person name="Saunders A.M."/>
            <person name="Nielsen J.L."/>
            <person name="Wimmer R."/>
            <person name="Le V.Q."/>
            <person name="McIlroy S.J."/>
            <person name="Petrovski S."/>
            <person name="Seviour R.J."/>
            <person name="Calteau A."/>
            <person name="Nielsen K.L."/>
            <person name="Nielsen P.H."/>
        </authorList>
    </citation>
    <scope>NUCLEOTIDE SEQUENCE [LARGE SCALE GENOMIC DNA]</scope>
    <source>
        <strain evidence="6 7">Ben 74</strain>
    </source>
</reference>
<dbReference type="Proteomes" id="UP000035720">
    <property type="component" value="Unassembled WGS sequence"/>
</dbReference>
<accession>A0A077M722</accession>
<comment type="similarity">
    <text evidence="1 4">Belongs to the prolyl-tRNA editing family. YbaK/EbsC subfamily.</text>
</comment>
<keyword evidence="7" id="KW-1185">Reference proteome</keyword>
<dbReference type="EC" id="4.2.-.-" evidence="4"/>
<dbReference type="InterPro" id="IPR004369">
    <property type="entry name" value="Prolyl-tRNA_editing_YbaK/EbsC"/>
</dbReference>
<dbReference type="GO" id="GO:0006412">
    <property type="term" value="P:translation"/>
    <property type="evidence" value="ECO:0007669"/>
    <property type="project" value="UniProtKB-KW"/>
</dbReference>
<sequence>MAKPSSGTPATVALTKAGVSFSVHAYEHDPAAPAYGLEAAAALGLDPDLVFKTLLVDLDGGREKVGVGIVPVNRHLDLKAIAAACGAKRASMCDPATAQRLTGYVVGGISPIGPKRLLPTVLDESAAERPTIYVSGGRRGLDVGLSPADLLLLTRGAYAAIAR</sequence>
<dbReference type="RefSeq" id="WP_201329031.1">
    <property type="nucleotide sequence ID" value="NZ_HF571038.1"/>
</dbReference>
<dbReference type="InterPro" id="IPR036754">
    <property type="entry name" value="YbaK/aa-tRNA-synt-asso_dom_sf"/>
</dbReference>
<dbReference type="PIRSF" id="PIRSF006181">
    <property type="entry name" value="EbsC_YbaK"/>
    <property type="match status" value="1"/>
</dbReference>
<dbReference type="PANTHER" id="PTHR30411:SF0">
    <property type="entry name" value="CYS-TRNA(PRO)_CYS-TRNA(CYS) DEACYLASE YBAK"/>
    <property type="match status" value="1"/>
</dbReference>
<gene>
    <name evidence="6" type="primary">ybaK</name>
    <name evidence="6" type="ORF">BN13_30053</name>
</gene>
<dbReference type="GO" id="GO:0016829">
    <property type="term" value="F:lyase activity"/>
    <property type="evidence" value="ECO:0007669"/>
    <property type="project" value="UniProtKB-KW"/>
</dbReference>
<dbReference type="GO" id="GO:0002161">
    <property type="term" value="F:aminoacyl-tRNA deacylase activity"/>
    <property type="evidence" value="ECO:0007669"/>
    <property type="project" value="InterPro"/>
</dbReference>
<keyword evidence="3 4" id="KW-0456">Lyase</keyword>
<evidence type="ECO:0000313" key="7">
    <source>
        <dbReference type="Proteomes" id="UP000035720"/>
    </source>
</evidence>
<protein>
    <recommendedName>
        <fullName evidence="4">Cys-tRNA(Pro)/Cys-tRNA(Cys) deacylase</fullName>
        <ecNumber evidence="4">4.2.-.-</ecNumber>
    </recommendedName>
</protein>
<feature type="domain" description="YbaK/aminoacyl-tRNA synthetase-associated" evidence="5">
    <location>
        <begin position="38"/>
        <end position="151"/>
    </location>
</feature>
<keyword evidence="2 4" id="KW-0648">Protein biosynthesis</keyword>
<dbReference type="PANTHER" id="PTHR30411">
    <property type="entry name" value="CYTOPLASMIC PROTEIN"/>
    <property type="match status" value="1"/>
</dbReference>
<dbReference type="EMBL" id="CAJC01000139">
    <property type="protein sequence ID" value="CCI53101.1"/>
    <property type="molecule type" value="Genomic_DNA"/>
</dbReference>
<dbReference type="Gene3D" id="3.90.960.10">
    <property type="entry name" value="YbaK/aminoacyl-tRNA synthetase-associated domain"/>
    <property type="match status" value="1"/>
</dbReference>
<evidence type="ECO:0000313" key="6">
    <source>
        <dbReference type="EMBL" id="CCI53101.1"/>
    </source>
</evidence>
<name>A0A077M722_9MICO</name>
<dbReference type="InterPro" id="IPR007214">
    <property type="entry name" value="YbaK/aa-tRNA-synth-assoc-dom"/>
</dbReference>
<dbReference type="NCBIfam" id="TIGR00011">
    <property type="entry name" value="YbaK_EbsC"/>
    <property type="match status" value="1"/>
</dbReference>
<proteinExistence type="inferred from homology"/>
<dbReference type="AlphaFoldDB" id="A0A077M722"/>